<reference evidence="2" key="1">
    <citation type="journal article" date="2023" name="Science">
        <title>Genome structures resolve the early diversification of teleost fishes.</title>
        <authorList>
            <person name="Parey E."/>
            <person name="Louis A."/>
            <person name="Montfort J."/>
            <person name="Bouchez O."/>
            <person name="Roques C."/>
            <person name="Iampietro C."/>
            <person name="Lluch J."/>
            <person name="Castinel A."/>
            <person name="Donnadieu C."/>
            <person name="Desvignes T."/>
            <person name="Floi Bucao C."/>
            <person name="Jouanno E."/>
            <person name="Wen M."/>
            <person name="Mejri S."/>
            <person name="Dirks R."/>
            <person name="Jansen H."/>
            <person name="Henkel C."/>
            <person name="Chen W.J."/>
            <person name="Zahm M."/>
            <person name="Cabau C."/>
            <person name="Klopp C."/>
            <person name="Thompson A.W."/>
            <person name="Robinson-Rechavi M."/>
            <person name="Braasch I."/>
            <person name="Lecointre G."/>
            <person name="Bobe J."/>
            <person name="Postlethwait J.H."/>
            <person name="Berthelot C."/>
            <person name="Roest Crollius H."/>
            <person name="Guiguen Y."/>
        </authorList>
    </citation>
    <scope>NUCLEOTIDE SEQUENCE</scope>
    <source>
        <strain evidence="2">NC1722</strain>
    </source>
</reference>
<evidence type="ECO:0000313" key="3">
    <source>
        <dbReference type="Proteomes" id="UP001221898"/>
    </source>
</evidence>
<feature type="region of interest" description="Disordered" evidence="1">
    <location>
        <begin position="1"/>
        <end position="29"/>
    </location>
</feature>
<sequence>MRWHERRGHSTVPVHDVTSFGGGGGIRPRGMVSSLLGLSSLHCHGALPRPGRRPRRSRWPDVSRIYVPAASDKGDRCPGGRWAPHCGTQ</sequence>
<accession>A0AAD7SY99</accession>
<keyword evidence="3" id="KW-1185">Reference proteome</keyword>
<comment type="caution">
    <text evidence="2">The sequence shown here is derived from an EMBL/GenBank/DDBJ whole genome shotgun (WGS) entry which is preliminary data.</text>
</comment>
<organism evidence="2 3">
    <name type="scientific">Aldrovandia affinis</name>
    <dbReference type="NCBI Taxonomy" id="143900"/>
    <lineage>
        <taxon>Eukaryota</taxon>
        <taxon>Metazoa</taxon>
        <taxon>Chordata</taxon>
        <taxon>Craniata</taxon>
        <taxon>Vertebrata</taxon>
        <taxon>Euteleostomi</taxon>
        <taxon>Actinopterygii</taxon>
        <taxon>Neopterygii</taxon>
        <taxon>Teleostei</taxon>
        <taxon>Notacanthiformes</taxon>
        <taxon>Halosauridae</taxon>
        <taxon>Aldrovandia</taxon>
    </lineage>
</organism>
<dbReference type="EMBL" id="JAINUG010000027">
    <property type="protein sequence ID" value="KAJ8410377.1"/>
    <property type="molecule type" value="Genomic_DNA"/>
</dbReference>
<dbReference type="Proteomes" id="UP001221898">
    <property type="component" value="Unassembled WGS sequence"/>
</dbReference>
<dbReference type="AlphaFoldDB" id="A0AAD7SY99"/>
<name>A0AAD7SY99_9TELE</name>
<gene>
    <name evidence="2" type="ORF">AAFF_G00203580</name>
</gene>
<evidence type="ECO:0000256" key="1">
    <source>
        <dbReference type="SAM" id="MobiDB-lite"/>
    </source>
</evidence>
<protein>
    <submittedName>
        <fullName evidence="2">Uncharacterized protein</fullName>
    </submittedName>
</protein>
<evidence type="ECO:0000313" key="2">
    <source>
        <dbReference type="EMBL" id="KAJ8410377.1"/>
    </source>
</evidence>
<proteinExistence type="predicted"/>